<accession>A0ABV5TS46</accession>
<organism evidence="4 5">
    <name type="scientific">Streptosporangium vulgare</name>
    <dbReference type="NCBI Taxonomy" id="46190"/>
    <lineage>
        <taxon>Bacteria</taxon>
        <taxon>Bacillati</taxon>
        <taxon>Actinomycetota</taxon>
        <taxon>Actinomycetes</taxon>
        <taxon>Streptosporangiales</taxon>
        <taxon>Streptosporangiaceae</taxon>
        <taxon>Streptosporangium</taxon>
    </lineage>
</organism>
<dbReference type="Proteomes" id="UP001589610">
    <property type="component" value="Unassembled WGS sequence"/>
</dbReference>
<evidence type="ECO:0000259" key="3">
    <source>
        <dbReference type="Pfam" id="PF13936"/>
    </source>
</evidence>
<dbReference type="InterPro" id="IPR050900">
    <property type="entry name" value="Transposase_IS3/IS150/IS904"/>
</dbReference>
<feature type="domain" description="Integrase catalytic" evidence="2">
    <location>
        <begin position="63"/>
        <end position="129"/>
    </location>
</feature>
<gene>
    <name evidence="4" type="ORF">ACFFRH_33420</name>
</gene>
<dbReference type="Pfam" id="PF13936">
    <property type="entry name" value="HTH_38"/>
    <property type="match status" value="1"/>
</dbReference>
<dbReference type="RefSeq" id="WP_386161411.1">
    <property type="nucleotide sequence ID" value="NZ_JBHMBS010000022.1"/>
</dbReference>
<dbReference type="Pfam" id="PF13683">
    <property type="entry name" value="rve_3"/>
    <property type="match status" value="1"/>
</dbReference>
<feature type="domain" description="Transposase IS30-like HTH" evidence="3">
    <location>
        <begin position="10"/>
        <end position="44"/>
    </location>
</feature>
<evidence type="ECO:0000259" key="2">
    <source>
        <dbReference type="Pfam" id="PF13683"/>
    </source>
</evidence>
<evidence type="ECO:0000313" key="4">
    <source>
        <dbReference type="EMBL" id="MFB9680403.1"/>
    </source>
</evidence>
<name>A0ABV5TS46_9ACTN</name>
<dbReference type="PANTHER" id="PTHR46889:SF4">
    <property type="entry name" value="TRANSPOSASE INSO FOR INSERTION SEQUENCE ELEMENT IS911B-RELATED"/>
    <property type="match status" value="1"/>
</dbReference>
<sequence>MPPISLDPPSGHCLSFTEREEIAVLRTQNYGVRRIARRRGRAPSRSCGSFDVTRPPRRSGRPRVQPSVGRTGQCWDNALAESFFATLEGELLGERPWLSHAAARSAIFEFIEGWYNPHRLHGSLSYRGPATYEAAYTA</sequence>
<dbReference type="InterPro" id="IPR025246">
    <property type="entry name" value="IS30-like_HTH"/>
</dbReference>
<dbReference type="InterPro" id="IPR001584">
    <property type="entry name" value="Integrase_cat-core"/>
</dbReference>
<dbReference type="InterPro" id="IPR012337">
    <property type="entry name" value="RNaseH-like_sf"/>
</dbReference>
<comment type="caution">
    <text evidence="4">The sequence shown here is derived from an EMBL/GenBank/DDBJ whole genome shotgun (WGS) entry which is preliminary data.</text>
</comment>
<reference evidence="4 5" key="1">
    <citation type="submission" date="2024-09" db="EMBL/GenBank/DDBJ databases">
        <authorList>
            <person name="Sun Q."/>
            <person name="Mori K."/>
        </authorList>
    </citation>
    <scope>NUCLEOTIDE SEQUENCE [LARGE SCALE GENOMIC DNA]</scope>
    <source>
        <strain evidence="4 5">JCM 3028</strain>
    </source>
</reference>
<evidence type="ECO:0000313" key="5">
    <source>
        <dbReference type="Proteomes" id="UP001589610"/>
    </source>
</evidence>
<dbReference type="SUPFAM" id="SSF53098">
    <property type="entry name" value="Ribonuclease H-like"/>
    <property type="match status" value="1"/>
</dbReference>
<dbReference type="EMBL" id="JBHMBS010000022">
    <property type="protein sequence ID" value="MFB9680403.1"/>
    <property type="molecule type" value="Genomic_DNA"/>
</dbReference>
<protein>
    <submittedName>
        <fullName evidence="4">Integrase core domain-containing protein</fullName>
    </submittedName>
</protein>
<keyword evidence="5" id="KW-1185">Reference proteome</keyword>
<feature type="region of interest" description="Disordered" evidence="1">
    <location>
        <begin position="35"/>
        <end position="69"/>
    </location>
</feature>
<evidence type="ECO:0000256" key="1">
    <source>
        <dbReference type="SAM" id="MobiDB-lite"/>
    </source>
</evidence>
<dbReference type="PANTHER" id="PTHR46889">
    <property type="entry name" value="TRANSPOSASE INSF FOR INSERTION SEQUENCE IS3B-RELATED"/>
    <property type="match status" value="1"/>
</dbReference>
<proteinExistence type="predicted"/>